<dbReference type="Gene3D" id="3.90.640.10">
    <property type="entry name" value="Actin, Chain A, domain 4"/>
    <property type="match status" value="1"/>
</dbReference>
<proteinExistence type="predicted"/>
<evidence type="ECO:0008006" key="3">
    <source>
        <dbReference type="Google" id="ProtNLM"/>
    </source>
</evidence>
<dbReference type="AlphaFoldDB" id="A0AAJ0A163"/>
<dbReference type="PANTHER" id="PTHR14187">
    <property type="entry name" value="ALPHA KINASE/ELONGATION FACTOR 2 KINASE"/>
    <property type="match status" value="1"/>
</dbReference>
<dbReference type="RefSeq" id="XP_060449260.1">
    <property type="nucleotide sequence ID" value="XM_060589852.1"/>
</dbReference>
<dbReference type="Proteomes" id="UP001243989">
    <property type="component" value="Unassembled WGS sequence"/>
</dbReference>
<dbReference type="InterPro" id="IPR043129">
    <property type="entry name" value="ATPase_NBD"/>
</dbReference>
<dbReference type="CDD" id="cd10170">
    <property type="entry name" value="ASKHA_NBD_HSP70"/>
    <property type="match status" value="1"/>
</dbReference>
<dbReference type="PANTHER" id="PTHR14187:SF5">
    <property type="entry name" value="HEAT SHOCK 70 KDA PROTEIN 12A"/>
    <property type="match status" value="1"/>
</dbReference>
<sequence length="652" mass="75209">MDPNQIMEIMERFYWPRRVHENRPPDVIVGIDVGMCYTKVAYTIRQDDTFGVIKAIQNWQNMGGEQDEANYVPTLLGYERGHDIMQDAPQFVGFPRKEDKRNPDLKFYEWFKRDFPANLSSKDRDPPPFWPRTSDDTETHVLYRTFLAELYASIESVLSPMLQRNGLDWNHAQIEFIFSVPATWNRPNETLGMVADSLKMVAKEARFEGERRVVKIGMTEPEAAAAYALATHEDLIKSGKTILIVDAGGGTTDLCLLKMEQSQGKQFEMDPLSAPMGEDLGATHIDRGFEDLAVKKLTCLHEEANIQKEWNFKEMARKMRDSSEFQNFKELLNLDKARSDQFFTVPLPESSANDMPQHAQVYGVVNASMKFKWSELAKIFDTVIQDRQVIRKGRPETLPGLKKLIQRARDELRYRGNNHGGSRSPNNATDDVSVILMSGGLGRSEYIMQRITEYLSQQEDTIGPAPEVRIIGEPQLCVCKGLLKNRLYTIFRTQRCNGNYGILEYKPYKKFYPTHFIANQANHVKKIGGSRFKEEVKWLIQKGEKIVEEPIRYTCFLEQFRENNEKPHITLIVSEDSRGQRFPSHDDFLCKIEFDKPLDYNPKVKKLYCEVELIFNVASLMVNCWSPSEPGRRTLVGKYNGDYGHFRARESR</sequence>
<comment type="caution">
    <text evidence="1">The sequence shown here is derived from an EMBL/GenBank/DDBJ whole genome shotgun (WGS) entry which is preliminary data.</text>
</comment>
<reference evidence="1" key="1">
    <citation type="submission" date="2021-06" db="EMBL/GenBank/DDBJ databases">
        <title>Comparative genomics, transcriptomics and evolutionary studies reveal genomic signatures of adaptation to plant cell wall in hemibiotrophic fungi.</title>
        <authorList>
            <consortium name="DOE Joint Genome Institute"/>
            <person name="Baroncelli R."/>
            <person name="Diaz J.F."/>
            <person name="Benocci T."/>
            <person name="Peng M."/>
            <person name="Battaglia E."/>
            <person name="Haridas S."/>
            <person name="Andreopoulos W."/>
            <person name="Labutti K."/>
            <person name="Pangilinan J."/>
            <person name="Floch G.L."/>
            <person name="Makela M.R."/>
            <person name="Henrissat B."/>
            <person name="Grigoriev I.V."/>
            <person name="Crouch J.A."/>
            <person name="De Vries R.P."/>
            <person name="Sukno S.A."/>
            <person name="Thon M.R."/>
        </authorList>
    </citation>
    <scope>NUCLEOTIDE SEQUENCE</scope>
    <source>
        <strain evidence="1">CBS 102054</strain>
    </source>
</reference>
<dbReference type="GeneID" id="85474714"/>
<evidence type="ECO:0000313" key="2">
    <source>
        <dbReference type="Proteomes" id="UP001243989"/>
    </source>
</evidence>
<name>A0AAJ0A163_9PEZI</name>
<dbReference type="EMBL" id="JAHMHQ010000004">
    <property type="protein sequence ID" value="KAK1640653.1"/>
    <property type="molecule type" value="Genomic_DNA"/>
</dbReference>
<keyword evidence="2" id="KW-1185">Reference proteome</keyword>
<gene>
    <name evidence="1" type="ORF">BDP81DRAFT_420469</name>
</gene>
<accession>A0AAJ0A163</accession>
<protein>
    <recommendedName>
        <fullName evidence="3">Heat shock 70 kDa protein 12A</fullName>
    </recommendedName>
</protein>
<evidence type="ECO:0000313" key="1">
    <source>
        <dbReference type="EMBL" id="KAK1640653.1"/>
    </source>
</evidence>
<dbReference type="Gene3D" id="3.30.420.40">
    <property type="match status" value="2"/>
</dbReference>
<organism evidence="1 2">
    <name type="scientific">Colletotrichum phormii</name>
    <dbReference type="NCBI Taxonomy" id="359342"/>
    <lineage>
        <taxon>Eukaryota</taxon>
        <taxon>Fungi</taxon>
        <taxon>Dikarya</taxon>
        <taxon>Ascomycota</taxon>
        <taxon>Pezizomycotina</taxon>
        <taxon>Sordariomycetes</taxon>
        <taxon>Hypocreomycetidae</taxon>
        <taxon>Glomerellales</taxon>
        <taxon>Glomerellaceae</taxon>
        <taxon>Colletotrichum</taxon>
        <taxon>Colletotrichum acutatum species complex</taxon>
    </lineage>
</organism>
<dbReference type="SUPFAM" id="SSF53067">
    <property type="entry name" value="Actin-like ATPase domain"/>
    <property type="match status" value="2"/>
</dbReference>